<evidence type="ECO:0000313" key="2">
    <source>
        <dbReference type="Proteomes" id="UP001081283"/>
    </source>
</evidence>
<dbReference type="RefSeq" id="WP_267611868.1">
    <property type="nucleotide sequence ID" value="NZ_JAOVZQ010000001.1"/>
</dbReference>
<protein>
    <submittedName>
        <fullName evidence="1">Uncharacterized protein</fullName>
    </submittedName>
</protein>
<organism evidence="1 2">
    <name type="scientific">Hoeflea ulvae</name>
    <dbReference type="NCBI Taxonomy" id="2983764"/>
    <lineage>
        <taxon>Bacteria</taxon>
        <taxon>Pseudomonadati</taxon>
        <taxon>Pseudomonadota</taxon>
        <taxon>Alphaproteobacteria</taxon>
        <taxon>Hyphomicrobiales</taxon>
        <taxon>Rhizobiaceae</taxon>
        <taxon>Hoeflea</taxon>
    </lineage>
</organism>
<evidence type="ECO:0000313" key="1">
    <source>
        <dbReference type="EMBL" id="MCY0093927.1"/>
    </source>
</evidence>
<comment type="caution">
    <text evidence="1">The sequence shown here is derived from an EMBL/GenBank/DDBJ whole genome shotgun (WGS) entry which is preliminary data.</text>
</comment>
<name>A0ABT3YDN0_9HYPH</name>
<accession>A0ABT3YDN0</accession>
<sequence>MAEMRMLYGVIIREAMATGDKELMQAVSKVSTFMLSRAAGRDEALNDWQNADGELKKALS</sequence>
<dbReference type="Proteomes" id="UP001081283">
    <property type="component" value="Unassembled WGS sequence"/>
</dbReference>
<dbReference type="EMBL" id="JAOVZQ010000001">
    <property type="protein sequence ID" value="MCY0093927.1"/>
    <property type="molecule type" value="Genomic_DNA"/>
</dbReference>
<keyword evidence="2" id="KW-1185">Reference proteome</keyword>
<proteinExistence type="predicted"/>
<reference evidence="1" key="1">
    <citation type="submission" date="2022-10" db="EMBL/GenBank/DDBJ databases">
        <title>Hoeflea sp. J2-29, isolated from marine algae.</title>
        <authorList>
            <person name="Kristyanto S."/>
            <person name="Kim J.M."/>
            <person name="Jeon C.O."/>
        </authorList>
    </citation>
    <scope>NUCLEOTIDE SEQUENCE</scope>
    <source>
        <strain evidence="1">J2-29</strain>
    </source>
</reference>
<gene>
    <name evidence="1" type="ORF">OEG82_07825</name>
</gene>